<feature type="compositionally biased region" description="Polar residues" evidence="9">
    <location>
        <begin position="40"/>
        <end position="65"/>
    </location>
</feature>
<evidence type="ECO:0000313" key="14">
    <source>
        <dbReference type="RefSeq" id="XP_022257542.1"/>
    </source>
</evidence>
<feature type="compositionally biased region" description="Low complexity" evidence="9">
    <location>
        <begin position="356"/>
        <end position="374"/>
    </location>
</feature>
<keyword evidence="5" id="KW-0238">DNA-binding</keyword>
<dbReference type="InterPro" id="IPR031972">
    <property type="entry name" value="CSRNP_N"/>
</dbReference>
<evidence type="ECO:0000256" key="3">
    <source>
        <dbReference type="ARBA" id="ARBA00022703"/>
    </source>
</evidence>
<evidence type="ECO:0000313" key="13">
    <source>
        <dbReference type="RefSeq" id="XP_022257541.1"/>
    </source>
</evidence>
<evidence type="ECO:0000256" key="6">
    <source>
        <dbReference type="ARBA" id="ARBA00023159"/>
    </source>
</evidence>
<evidence type="ECO:0000313" key="12">
    <source>
        <dbReference type="RefSeq" id="XP_013789523.1"/>
    </source>
</evidence>
<dbReference type="PRINTS" id="PR02031">
    <property type="entry name" value="CYSSERRICHNP"/>
</dbReference>
<evidence type="ECO:0000256" key="2">
    <source>
        <dbReference type="ARBA" id="ARBA00008548"/>
    </source>
</evidence>
<evidence type="ECO:0000313" key="11">
    <source>
        <dbReference type="Proteomes" id="UP000694941"/>
    </source>
</evidence>
<feature type="compositionally biased region" description="Acidic residues" evidence="9">
    <location>
        <begin position="151"/>
        <end position="165"/>
    </location>
</feature>
<dbReference type="RefSeq" id="XP_022257542.1">
    <property type="nucleotide sequence ID" value="XM_022401834.1"/>
</dbReference>
<feature type="region of interest" description="Disordered" evidence="9">
    <location>
        <begin position="349"/>
        <end position="392"/>
    </location>
</feature>
<evidence type="ECO:0000256" key="9">
    <source>
        <dbReference type="SAM" id="MobiDB-lite"/>
    </source>
</evidence>
<gene>
    <name evidence="12 13 14 15" type="primary">LOC106473386</name>
</gene>
<evidence type="ECO:0000256" key="8">
    <source>
        <dbReference type="ARBA" id="ARBA00023242"/>
    </source>
</evidence>
<accession>A0ABM1BVK6</accession>
<keyword evidence="6" id="KW-0010">Activator</keyword>
<feature type="region of interest" description="Disordered" evidence="9">
    <location>
        <begin position="532"/>
        <end position="571"/>
    </location>
</feature>
<dbReference type="Pfam" id="PF16019">
    <property type="entry name" value="CSRNP_N"/>
    <property type="match status" value="1"/>
</dbReference>
<keyword evidence="11" id="KW-1185">Reference proteome</keyword>
<protein>
    <submittedName>
        <fullName evidence="12 13">Cysteine/serine-rich nuclear protein 2-like</fullName>
    </submittedName>
</protein>
<feature type="region of interest" description="Disordered" evidence="9">
    <location>
        <begin position="1"/>
        <end position="75"/>
    </location>
</feature>
<dbReference type="Proteomes" id="UP000694941">
    <property type="component" value="Unplaced"/>
</dbReference>
<feature type="compositionally biased region" description="Low complexity" evidence="9">
    <location>
        <begin position="296"/>
        <end position="311"/>
    </location>
</feature>
<sequence>MPKREFGEVSQNGEFREEVSQVTSSSVCPDSTELEKEDSNSNSSLQTYNSDEAPTVSSSMTSTENSDCDEPPRKKKKSVCFNSVTVYYFPRTQGFTCVPSQGGSTLGMDQKHFHKQEFTLQEHADERKKAHREMIINQRNLDHRSFSGGSDSEDSQDASDISDSELEGDSCYFLQPVPTRQRRELLRASGVRKIESVEKEECRGIRASREFCGCDCRLFCEPEICACSQAGIKCQVDRFAFPCGCTQDGCGNVAGRIEFNPIRVRSHLLHTLMRLELEKGQCHNGVPILPLSTSNSLGDESQSSGDSSGVSPTNNSLYLPSYLPSAVGNLQGDYYSNFLSSEPVSVLTEEPEELYSSMSPPSPDGSSYSENSDYSSDEAEEKSNTKITNKGCSISMQELPAEPKYEQFQEKSVEPITADHPTIYMESENKYFGEPSTGQCEYGQKIRSCFQDPASSSKFKSCLLLENQFEGEYSAGSYFPPIPKALPSAFGDQQRSKLPKVEESNTVETTHCYTDLSSSTPVCITEWQDCGKEPSECKDSKENKELQKESFKSSEDTQLSIHEEETEGRNLAEIIKQTMEDAASS</sequence>
<name>A0ABM1BVK6_LIMPO</name>
<feature type="region of interest" description="Disordered" evidence="9">
    <location>
        <begin position="136"/>
        <end position="165"/>
    </location>
</feature>
<feature type="compositionally biased region" description="Basic and acidic residues" evidence="9">
    <location>
        <begin position="136"/>
        <end position="145"/>
    </location>
</feature>
<feature type="region of interest" description="Disordered" evidence="9">
    <location>
        <begin position="293"/>
        <end position="312"/>
    </location>
</feature>
<feature type="compositionally biased region" description="Polar residues" evidence="9">
    <location>
        <begin position="20"/>
        <end position="29"/>
    </location>
</feature>
<feature type="domain" description="Cysteine/serine-rich nuclear protein N-terminal" evidence="10">
    <location>
        <begin position="74"/>
        <end position="279"/>
    </location>
</feature>
<dbReference type="RefSeq" id="XP_022257543.1">
    <property type="nucleotide sequence ID" value="XM_022401835.1"/>
</dbReference>
<dbReference type="GeneID" id="106473386"/>
<evidence type="ECO:0000313" key="15">
    <source>
        <dbReference type="RefSeq" id="XP_022257543.1"/>
    </source>
</evidence>
<proteinExistence type="inferred from homology"/>
<dbReference type="RefSeq" id="XP_022257541.1">
    <property type="nucleotide sequence ID" value="XM_022401833.1"/>
</dbReference>
<dbReference type="PANTHER" id="PTHR13580:SF9">
    <property type="entry name" value="AXIN1 UP-REGULATED 1, ISOFORM A"/>
    <property type="match status" value="1"/>
</dbReference>
<evidence type="ECO:0000256" key="4">
    <source>
        <dbReference type="ARBA" id="ARBA00023015"/>
    </source>
</evidence>
<keyword evidence="8" id="KW-0539">Nucleus</keyword>
<feature type="compositionally biased region" description="Basic and acidic residues" evidence="9">
    <location>
        <begin position="532"/>
        <end position="570"/>
    </location>
</feature>
<comment type="similarity">
    <text evidence="2">Belongs to the AXUD1 family.</text>
</comment>
<keyword evidence="7" id="KW-0804">Transcription</keyword>
<reference evidence="12 13" key="1">
    <citation type="submission" date="2025-05" db="UniProtKB">
        <authorList>
            <consortium name="RefSeq"/>
        </authorList>
    </citation>
    <scope>IDENTIFICATION</scope>
    <source>
        <tissue evidence="12 13">Muscle</tissue>
    </source>
</reference>
<evidence type="ECO:0000256" key="1">
    <source>
        <dbReference type="ARBA" id="ARBA00004123"/>
    </source>
</evidence>
<evidence type="ECO:0000259" key="10">
    <source>
        <dbReference type="Pfam" id="PF16019"/>
    </source>
</evidence>
<evidence type="ECO:0000256" key="5">
    <source>
        <dbReference type="ARBA" id="ARBA00023125"/>
    </source>
</evidence>
<organism evidence="11 12">
    <name type="scientific">Limulus polyphemus</name>
    <name type="common">Atlantic horseshoe crab</name>
    <dbReference type="NCBI Taxonomy" id="6850"/>
    <lineage>
        <taxon>Eukaryota</taxon>
        <taxon>Metazoa</taxon>
        <taxon>Ecdysozoa</taxon>
        <taxon>Arthropoda</taxon>
        <taxon>Chelicerata</taxon>
        <taxon>Merostomata</taxon>
        <taxon>Xiphosura</taxon>
        <taxon>Limulidae</taxon>
        <taxon>Limulus</taxon>
    </lineage>
</organism>
<evidence type="ECO:0000256" key="7">
    <source>
        <dbReference type="ARBA" id="ARBA00023163"/>
    </source>
</evidence>
<dbReference type="PANTHER" id="PTHR13580">
    <property type="entry name" value="TGF-BETA INDUCED APOPTOSIS PROTEIN"/>
    <property type="match status" value="1"/>
</dbReference>
<dbReference type="RefSeq" id="XP_013789523.1">
    <property type="nucleotide sequence ID" value="XM_013934069.2"/>
</dbReference>
<dbReference type="InterPro" id="IPR023260">
    <property type="entry name" value="Cys/Ser-rich_nuc_prot"/>
</dbReference>
<comment type="subcellular location">
    <subcellularLocation>
        <location evidence="1">Nucleus</location>
    </subcellularLocation>
</comment>
<keyword evidence="3" id="KW-0053">Apoptosis</keyword>
<keyword evidence="4" id="KW-0805">Transcription regulation</keyword>